<sequence length="608" mass="68134">MTLHHIPLTAARLERGLFDSRRRLNREYLAALQPDALLQNHYIEAGVGSQLWHLHPSRDSSRDRGLDRHWGWETPGALLRGHFVGHWMSAVAREVAVTGDGVLRAQLDAVLDGLERCQRESDGEWLWAIPPSVLRRLDEGRSVWAPQYNMHKTLMGLVDVHRDLADERALALARRATQPLLRWVRGHDDASFQRILEVETGGMLEVWADLLEATGDPIYRELLDRYYRRSLFDGLLAGHDVLTNMHANTTIPEVLGAARAYEVTGDDIWRRIVEAYWDWAVVRRGTFCTGGQTSGEIWTPPFAFAARRGEKTQEHCAVYNMIRLADVLLRWTGDLSYADYIERNLYNGVLAQQHPQTGMVAYFLPLVGGARKDWGSPTEDFWCCHGSLVQAHTRHAQLVFYADGDNETVTIAQFIAARASVPVGTATADLRLELLDEADDVGPDANAGAAGDRHRPMRTRMRVTVDAPASMRVRIRIPEWAEGAPETSADDLVTREGDALFLAHPGGRLSVDVSFRYALRAVPIPDEPTTVAFAEGPVVLGGLVDREVALTGDASRAPELLARDDERHWTRWLPRYRTVGQPVAIRFRPLHEIADEPFAVYFPVVGGS</sequence>
<dbReference type="InterPro" id="IPR012878">
    <property type="entry name" value="Beta-AFase-like_GH127_cat"/>
</dbReference>
<reference evidence="2" key="1">
    <citation type="journal article" date="2014" name="Int. J. Syst. Evol. Microbiol.">
        <title>Complete genome sequence of Corynebacterium casei LMG S-19264T (=DSM 44701T), isolated from a smear-ripened cheese.</title>
        <authorList>
            <consortium name="US DOE Joint Genome Institute (JGI-PGF)"/>
            <person name="Walter F."/>
            <person name="Albersmeier A."/>
            <person name="Kalinowski J."/>
            <person name="Ruckert C."/>
        </authorList>
    </citation>
    <scope>NUCLEOTIDE SEQUENCE</scope>
    <source>
        <strain evidence="2">CGMCC 1.15152</strain>
    </source>
</reference>
<organism evidence="2 3">
    <name type="scientific">Microbacterium faecale</name>
    <dbReference type="NCBI Taxonomy" id="1804630"/>
    <lineage>
        <taxon>Bacteria</taxon>
        <taxon>Bacillati</taxon>
        <taxon>Actinomycetota</taxon>
        <taxon>Actinomycetes</taxon>
        <taxon>Micrococcales</taxon>
        <taxon>Microbacteriaceae</taxon>
        <taxon>Microbacterium</taxon>
    </lineage>
</organism>
<proteinExistence type="predicted"/>
<accession>A0A916YA78</accession>
<dbReference type="Proteomes" id="UP000633205">
    <property type="component" value="Unassembled WGS sequence"/>
</dbReference>
<feature type="domain" description="Non-reducing end beta-L-arabinofuranosidase-like GH127 catalytic" evidence="1">
    <location>
        <begin position="12"/>
        <end position="395"/>
    </location>
</feature>
<dbReference type="PANTHER" id="PTHR31151:SF0">
    <property type="entry name" value="PROLINE-TRNA LIGASE (DUF1680)"/>
    <property type="match status" value="1"/>
</dbReference>
<evidence type="ECO:0000313" key="3">
    <source>
        <dbReference type="Proteomes" id="UP000633205"/>
    </source>
</evidence>
<dbReference type="Gene3D" id="1.50.10.20">
    <property type="match status" value="1"/>
</dbReference>
<keyword evidence="3" id="KW-1185">Reference proteome</keyword>
<gene>
    <name evidence="2" type="ORF">GCM10010915_15810</name>
</gene>
<dbReference type="InterPro" id="IPR008928">
    <property type="entry name" value="6-hairpin_glycosidase_sf"/>
</dbReference>
<protein>
    <recommendedName>
        <fullName evidence="1">Non-reducing end beta-L-arabinofuranosidase-like GH127 catalytic domain-containing protein</fullName>
    </recommendedName>
</protein>
<dbReference type="RefSeq" id="WP_188711732.1">
    <property type="nucleotide sequence ID" value="NZ_BMHO01000001.1"/>
</dbReference>
<reference evidence="2" key="2">
    <citation type="submission" date="2020-09" db="EMBL/GenBank/DDBJ databases">
        <authorList>
            <person name="Sun Q."/>
            <person name="Zhou Y."/>
        </authorList>
    </citation>
    <scope>NUCLEOTIDE SEQUENCE</scope>
    <source>
        <strain evidence="2">CGMCC 1.15152</strain>
    </source>
</reference>
<dbReference type="SUPFAM" id="SSF48208">
    <property type="entry name" value="Six-hairpin glycosidases"/>
    <property type="match status" value="1"/>
</dbReference>
<name>A0A916YA78_9MICO</name>
<evidence type="ECO:0000313" key="2">
    <source>
        <dbReference type="EMBL" id="GGD36032.1"/>
    </source>
</evidence>
<dbReference type="PANTHER" id="PTHR31151">
    <property type="entry name" value="PROLINE-TRNA LIGASE (DUF1680)"/>
    <property type="match status" value="1"/>
</dbReference>
<dbReference type="GO" id="GO:0005975">
    <property type="term" value="P:carbohydrate metabolic process"/>
    <property type="evidence" value="ECO:0007669"/>
    <property type="project" value="InterPro"/>
</dbReference>
<dbReference type="Pfam" id="PF07944">
    <property type="entry name" value="Beta-AFase-like_GH127_cat"/>
    <property type="match status" value="1"/>
</dbReference>
<dbReference type="EMBL" id="BMHO01000001">
    <property type="protein sequence ID" value="GGD36032.1"/>
    <property type="molecule type" value="Genomic_DNA"/>
</dbReference>
<evidence type="ECO:0000259" key="1">
    <source>
        <dbReference type="Pfam" id="PF07944"/>
    </source>
</evidence>
<comment type="caution">
    <text evidence="2">The sequence shown here is derived from an EMBL/GenBank/DDBJ whole genome shotgun (WGS) entry which is preliminary data.</text>
</comment>
<dbReference type="AlphaFoldDB" id="A0A916YA78"/>